<dbReference type="Proteomes" id="UP000321820">
    <property type="component" value="Chromosome"/>
</dbReference>
<evidence type="ECO:0000313" key="2">
    <source>
        <dbReference type="EMBL" id="QEE26585.1"/>
    </source>
</evidence>
<sequence>MILWRISRFKDLKGVGGQRAPGRWHFAGQPVVYLAEHPAAALLEVCAHTAANDVPPEFTLLRIVGPTVKLDEIRASQLGAGWQHNLERTQRLGTEWLRKAETVLSKVPSAIVPETANYVFNPLHRSAKRFRIAESYAYPFDERLKR</sequence>
<dbReference type="EMBL" id="CP042806">
    <property type="protein sequence ID" value="QEE26585.1"/>
    <property type="molecule type" value="Genomic_DNA"/>
</dbReference>
<feature type="domain" description="RES" evidence="1">
    <location>
        <begin position="11"/>
        <end position="134"/>
    </location>
</feature>
<gene>
    <name evidence="2" type="ORF">FTW19_00320</name>
</gene>
<name>A0A5B9E675_9BACT</name>
<dbReference type="InterPro" id="IPR014914">
    <property type="entry name" value="RES_dom"/>
</dbReference>
<accession>A0A5B9E675</accession>
<dbReference type="KEGG" id="talb:FTW19_00320"/>
<dbReference type="SMART" id="SM00953">
    <property type="entry name" value="RES"/>
    <property type="match status" value="1"/>
</dbReference>
<evidence type="ECO:0000259" key="1">
    <source>
        <dbReference type="SMART" id="SM00953"/>
    </source>
</evidence>
<organism evidence="2 3">
    <name type="scientific">Terriglobus albidus</name>
    <dbReference type="NCBI Taxonomy" id="1592106"/>
    <lineage>
        <taxon>Bacteria</taxon>
        <taxon>Pseudomonadati</taxon>
        <taxon>Acidobacteriota</taxon>
        <taxon>Terriglobia</taxon>
        <taxon>Terriglobales</taxon>
        <taxon>Acidobacteriaceae</taxon>
        <taxon>Terriglobus</taxon>
    </lineage>
</organism>
<dbReference type="Pfam" id="PF08808">
    <property type="entry name" value="RES"/>
    <property type="match status" value="1"/>
</dbReference>
<keyword evidence="3" id="KW-1185">Reference proteome</keyword>
<reference evidence="2 3" key="1">
    <citation type="submission" date="2019-08" db="EMBL/GenBank/DDBJ databases">
        <title>Complete genome sequence of Terriglobus albidus strain ORNL.</title>
        <authorList>
            <person name="Podar M."/>
        </authorList>
    </citation>
    <scope>NUCLEOTIDE SEQUENCE [LARGE SCALE GENOMIC DNA]</scope>
    <source>
        <strain evidence="2 3">ORNL</strain>
    </source>
</reference>
<evidence type="ECO:0000313" key="3">
    <source>
        <dbReference type="Proteomes" id="UP000321820"/>
    </source>
</evidence>
<dbReference type="AlphaFoldDB" id="A0A5B9E675"/>
<protein>
    <submittedName>
        <fullName evidence="2">RES domain-containing protein</fullName>
    </submittedName>
</protein>
<proteinExistence type="predicted"/>
<dbReference type="OrthoDB" id="9789501at2"/>
<dbReference type="RefSeq" id="WP_147645723.1">
    <property type="nucleotide sequence ID" value="NZ_CP042806.1"/>
</dbReference>